<protein>
    <recommendedName>
        <fullName evidence="10">Pre-mRNA-splicing factor SPF27</fullName>
    </recommendedName>
</protein>
<comment type="similarity">
    <text evidence="2">Belongs to the SPF27 family.</text>
</comment>
<evidence type="ECO:0000256" key="3">
    <source>
        <dbReference type="ARBA" id="ARBA00022664"/>
    </source>
</evidence>
<evidence type="ECO:0000256" key="2">
    <source>
        <dbReference type="ARBA" id="ARBA00010788"/>
    </source>
</evidence>
<keyword evidence="5" id="KW-0508">mRNA splicing</keyword>
<dbReference type="AlphaFoldDB" id="A0A507DSS5"/>
<comment type="subcellular location">
    <subcellularLocation>
        <location evidence="1">Nucleus</location>
    </subcellularLocation>
</comment>
<reference evidence="8 9" key="1">
    <citation type="journal article" date="2019" name="Sci. Rep.">
        <title>Comparative genomics of chytrid fungi reveal insights into the obligate biotrophic and pathogenic lifestyle of Synchytrium endobioticum.</title>
        <authorList>
            <person name="van de Vossenberg B.T.L.H."/>
            <person name="Warris S."/>
            <person name="Nguyen H.D.T."/>
            <person name="van Gent-Pelzer M.P.E."/>
            <person name="Joly D.L."/>
            <person name="van de Geest H.C."/>
            <person name="Bonants P.J.M."/>
            <person name="Smith D.S."/>
            <person name="Levesque C.A."/>
            <person name="van der Lee T.A.J."/>
        </authorList>
    </citation>
    <scope>NUCLEOTIDE SEQUENCE [LARGE SCALE GENOMIC DNA]</scope>
    <source>
        <strain evidence="8 9">CBS 809.83</strain>
    </source>
</reference>
<dbReference type="GO" id="GO:0000974">
    <property type="term" value="C:Prp19 complex"/>
    <property type="evidence" value="ECO:0007669"/>
    <property type="project" value="TreeGrafter"/>
</dbReference>
<sequence>MSGDATREDMDVFVDSLPYIDRNLPEVSDAVEELIKAELARGSGVTHSSLPAEISLFASKPLLSAELARTANSQPISSLDTTRFRLEPPKDAQSVEAWSEALENAQSQLEHQTNRLINLELVNTFGSNAWRLHCFQLEWLAKALEKEVEAVKKEVVDINKERKVEQLKTGQTLQQLSLRYSQLLHQTMQVDAATKGLETEVEALRAKKEELQNDA</sequence>
<evidence type="ECO:0000313" key="9">
    <source>
        <dbReference type="Proteomes" id="UP000318582"/>
    </source>
</evidence>
<evidence type="ECO:0000256" key="5">
    <source>
        <dbReference type="ARBA" id="ARBA00023187"/>
    </source>
</evidence>
<comment type="caution">
    <text evidence="8">The sequence shown here is derived from an EMBL/GenBank/DDBJ whole genome shotgun (WGS) entry which is preliminary data.</text>
</comment>
<dbReference type="GO" id="GO:0006397">
    <property type="term" value="P:mRNA processing"/>
    <property type="evidence" value="ECO:0007669"/>
    <property type="project" value="UniProtKB-KW"/>
</dbReference>
<dbReference type="GO" id="GO:0008380">
    <property type="term" value="P:RNA splicing"/>
    <property type="evidence" value="ECO:0007669"/>
    <property type="project" value="UniProtKB-KW"/>
</dbReference>
<evidence type="ECO:0000313" key="8">
    <source>
        <dbReference type="EMBL" id="TPX54794.1"/>
    </source>
</evidence>
<evidence type="ECO:0008006" key="10">
    <source>
        <dbReference type="Google" id="ProtNLM"/>
    </source>
</evidence>
<dbReference type="GO" id="GO:0071013">
    <property type="term" value="C:catalytic step 2 spliceosome"/>
    <property type="evidence" value="ECO:0007669"/>
    <property type="project" value="TreeGrafter"/>
</dbReference>
<dbReference type="InterPro" id="IPR008409">
    <property type="entry name" value="SPF27"/>
</dbReference>
<keyword evidence="9" id="KW-1185">Reference proteome</keyword>
<dbReference type="GO" id="GO:0071011">
    <property type="term" value="C:precatalytic spliceosome"/>
    <property type="evidence" value="ECO:0007669"/>
    <property type="project" value="TreeGrafter"/>
</dbReference>
<gene>
    <name evidence="8" type="ORF">PhCBS80983_g05737</name>
</gene>
<dbReference type="PANTHER" id="PTHR13296:SF0">
    <property type="entry name" value="PRE-MRNA-SPLICING FACTOR SPF27"/>
    <property type="match status" value="1"/>
</dbReference>
<evidence type="ECO:0000256" key="7">
    <source>
        <dbReference type="SAM" id="Coils"/>
    </source>
</evidence>
<name>A0A507DSS5_9FUNG</name>
<keyword evidence="3" id="KW-0507">mRNA processing</keyword>
<dbReference type="Proteomes" id="UP000318582">
    <property type="component" value="Unassembled WGS sequence"/>
</dbReference>
<evidence type="ECO:0000256" key="4">
    <source>
        <dbReference type="ARBA" id="ARBA00022728"/>
    </source>
</evidence>
<keyword evidence="7" id="KW-0175">Coiled coil</keyword>
<keyword evidence="6" id="KW-0539">Nucleus</keyword>
<feature type="coiled-coil region" evidence="7">
    <location>
        <begin position="95"/>
        <end position="161"/>
    </location>
</feature>
<dbReference type="Pfam" id="PF05700">
    <property type="entry name" value="BCAS2"/>
    <property type="match status" value="1"/>
</dbReference>
<dbReference type="STRING" id="109895.A0A507DSS5"/>
<evidence type="ECO:0000256" key="1">
    <source>
        <dbReference type="ARBA" id="ARBA00004123"/>
    </source>
</evidence>
<dbReference type="EMBL" id="QEAQ01000138">
    <property type="protein sequence ID" value="TPX54794.1"/>
    <property type="molecule type" value="Genomic_DNA"/>
</dbReference>
<proteinExistence type="inferred from homology"/>
<dbReference type="PANTHER" id="PTHR13296">
    <property type="entry name" value="BCAS2 PROTEIN"/>
    <property type="match status" value="1"/>
</dbReference>
<accession>A0A507DSS5</accession>
<evidence type="ECO:0000256" key="6">
    <source>
        <dbReference type="ARBA" id="ARBA00023242"/>
    </source>
</evidence>
<organism evidence="8 9">
    <name type="scientific">Powellomyces hirtus</name>
    <dbReference type="NCBI Taxonomy" id="109895"/>
    <lineage>
        <taxon>Eukaryota</taxon>
        <taxon>Fungi</taxon>
        <taxon>Fungi incertae sedis</taxon>
        <taxon>Chytridiomycota</taxon>
        <taxon>Chytridiomycota incertae sedis</taxon>
        <taxon>Chytridiomycetes</taxon>
        <taxon>Spizellomycetales</taxon>
        <taxon>Powellomycetaceae</taxon>
        <taxon>Powellomyces</taxon>
    </lineage>
</organism>
<keyword evidence="4" id="KW-0747">Spliceosome</keyword>